<reference evidence="2" key="2">
    <citation type="submission" date="2020-09" db="EMBL/GenBank/DDBJ databases">
        <authorList>
            <person name="Sun Q."/>
            <person name="Kim S."/>
        </authorList>
    </citation>
    <scope>NUCLEOTIDE SEQUENCE</scope>
    <source>
        <strain evidence="2">KCTC 12710</strain>
    </source>
</reference>
<dbReference type="Pfam" id="PF04366">
    <property type="entry name" value="Ysc84"/>
    <property type="match status" value="1"/>
</dbReference>
<dbReference type="InterPro" id="IPR007461">
    <property type="entry name" value="Ysc84_actin-binding"/>
</dbReference>
<proteinExistence type="predicted"/>
<dbReference type="EMBL" id="BMWZ01000001">
    <property type="protein sequence ID" value="GGZ70029.1"/>
    <property type="molecule type" value="Genomic_DNA"/>
</dbReference>
<keyword evidence="3" id="KW-1185">Reference proteome</keyword>
<dbReference type="RefSeq" id="WP_189358953.1">
    <property type="nucleotide sequence ID" value="NZ_BMWZ01000001.1"/>
</dbReference>
<name>A0A918QVA3_9FLAO</name>
<feature type="domain" description="Ysc84 actin-binding" evidence="1">
    <location>
        <begin position="145"/>
        <end position="226"/>
    </location>
</feature>
<evidence type="ECO:0000313" key="2">
    <source>
        <dbReference type="EMBL" id="GGZ70029.1"/>
    </source>
</evidence>
<evidence type="ECO:0000259" key="1">
    <source>
        <dbReference type="Pfam" id="PF04366"/>
    </source>
</evidence>
<organism evidence="2 3">
    <name type="scientific">Algibacter mikhailovii</name>
    <dbReference type="NCBI Taxonomy" id="425498"/>
    <lineage>
        <taxon>Bacteria</taxon>
        <taxon>Pseudomonadati</taxon>
        <taxon>Bacteroidota</taxon>
        <taxon>Flavobacteriia</taxon>
        <taxon>Flavobacteriales</taxon>
        <taxon>Flavobacteriaceae</taxon>
        <taxon>Algibacter</taxon>
    </lineage>
</organism>
<sequence length="228" mass="24487">MKILKGLFAILLFCALIISCKDSKKEEQSEAVSESVEEISEVQAEEVVQEEVEEVEVEEVEIVEDTGFSYTVNYPKDGELAAEVDATIRKLISDHPSLESEFEKAYGYAVFPQITKAGLGVGGAGGKGLVFENDQVIGGTKLMQATLGLQAGAQQYSQVMFFENKAALDNFTNGKFKFSSEASAVALKSGVSANMVYNDGIAAVVESEKGAMAEASLGTQKFKFDGDM</sequence>
<dbReference type="PROSITE" id="PS51257">
    <property type="entry name" value="PROKAR_LIPOPROTEIN"/>
    <property type="match status" value="1"/>
</dbReference>
<comment type="caution">
    <text evidence="2">The sequence shown here is derived from an EMBL/GenBank/DDBJ whole genome shotgun (WGS) entry which is preliminary data.</text>
</comment>
<gene>
    <name evidence="2" type="ORF">GCM10007028_03920</name>
</gene>
<dbReference type="Proteomes" id="UP000636004">
    <property type="component" value="Unassembled WGS sequence"/>
</dbReference>
<accession>A0A918QVA3</accession>
<evidence type="ECO:0000313" key="3">
    <source>
        <dbReference type="Proteomes" id="UP000636004"/>
    </source>
</evidence>
<reference evidence="2" key="1">
    <citation type="journal article" date="2014" name="Int. J. Syst. Evol. Microbiol.">
        <title>Complete genome sequence of Corynebacterium casei LMG S-19264T (=DSM 44701T), isolated from a smear-ripened cheese.</title>
        <authorList>
            <consortium name="US DOE Joint Genome Institute (JGI-PGF)"/>
            <person name="Walter F."/>
            <person name="Albersmeier A."/>
            <person name="Kalinowski J."/>
            <person name="Ruckert C."/>
        </authorList>
    </citation>
    <scope>NUCLEOTIDE SEQUENCE</scope>
    <source>
        <strain evidence="2">KCTC 12710</strain>
    </source>
</reference>
<dbReference type="AlphaFoldDB" id="A0A918QVA3"/>
<protein>
    <recommendedName>
        <fullName evidence="1">Ysc84 actin-binding domain-containing protein</fullName>
    </recommendedName>
</protein>